<keyword evidence="2" id="KW-0456">Lyase</keyword>
<accession>A0A6U1RK66</accession>
<evidence type="ECO:0000256" key="3">
    <source>
        <dbReference type="SAM" id="MobiDB-lite"/>
    </source>
</evidence>
<dbReference type="InterPro" id="IPR050963">
    <property type="entry name" value="Sirohydro_Cobaltochel/CbiX"/>
</dbReference>
<feature type="signal peptide" evidence="4">
    <location>
        <begin position="1"/>
        <end position="21"/>
    </location>
</feature>
<feature type="compositionally biased region" description="Basic and acidic residues" evidence="3">
    <location>
        <begin position="74"/>
        <end position="83"/>
    </location>
</feature>
<dbReference type="Gene3D" id="3.40.50.1400">
    <property type="match status" value="1"/>
</dbReference>
<name>A0A6U1RK66_CYCTE</name>
<dbReference type="GO" id="GO:0016829">
    <property type="term" value="F:lyase activity"/>
    <property type="evidence" value="ECO:0007669"/>
    <property type="project" value="UniProtKB-KW"/>
</dbReference>
<dbReference type="CDD" id="cd03416">
    <property type="entry name" value="CbiX_SirB_N"/>
    <property type="match status" value="1"/>
</dbReference>
<sequence>MITASALAIVGTLACVTVTDSFSPLHPVGKVVGKKIVILQATPSSDTTEPDLFDYFDPLLSPHAYPQGISPDKIPIDDENNHDGDDDDDDSPKDVLPDEELLKEFMLDPKEAGFVSSPRGFIRFNEDDEDELPPPSLNDVSFDNNMLNYPMQKGGEIDPDYFDPTLSPHSYPNGTPDRLVGDSDNTNNNNNPKRQKQQQKVGILLMDHGSRNQASNDRLHELAEIYQNSVGGSIVVEAAHMEIATPSIPEGLQTLLDKGVDEIVCHPFFLSAAGRHVSEDIPAIVNEAVKDLQIQIPISTTEPVGSQTDIMIRAIHNLVQSKTRVNN</sequence>
<evidence type="ECO:0000256" key="2">
    <source>
        <dbReference type="ARBA" id="ARBA00023239"/>
    </source>
</evidence>
<dbReference type="EMBL" id="HBFW01017753">
    <property type="protein sequence ID" value="CAD8940316.1"/>
    <property type="molecule type" value="Transcribed_RNA"/>
</dbReference>
<dbReference type="EMBL" id="HBFW01017755">
    <property type="protein sequence ID" value="CAD8940318.1"/>
    <property type="molecule type" value="Transcribed_RNA"/>
</dbReference>
<reference evidence="6" key="1">
    <citation type="submission" date="2021-01" db="EMBL/GenBank/DDBJ databases">
        <authorList>
            <person name="Corre E."/>
            <person name="Pelletier E."/>
            <person name="Niang G."/>
            <person name="Scheremetjew M."/>
            <person name="Finn R."/>
            <person name="Kale V."/>
            <person name="Holt S."/>
            <person name="Cochrane G."/>
            <person name="Meng A."/>
            <person name="Brown T."/>
            <person name="Cohen L."/>
        </authorList>
    </citation>
    <scope>NUCLEOTIDE SEQUENCE</scope>
    <source>
        <strain evidence="6">ECT3854</strain>
    </source>
</reference>
<dbReference type="GO" id="GO:0046872">
    <property type="term" value="F:metal ion binding"/>
    <property type="evidence" value="ECO:0007669"/>
    <property type="project" value="UniProtKB-KW"/>
</dbReference>
<dbReference type="PANTHER" id="PTHR33542:SF3">
    <property type="entry name" value="SIROHYDROCHLORIN FERROCHELATASE, CHLOROPLASTIC"/>
    <property type="match status" value="1"/>
</dbReference>
<dbReference type="InterPro" id="IPR002762">
    <property type="entry name" value="CbiX-like"/>
</dbReference>
<gene>
    <name evidence="5" type="ORF">CTEN0397_LOCUS11382</name>
    <name evidence="6" type="ORF">CTEN0397_LOCUS11384</name>
</gene>
<dbReference type="PANTHER" id="PTHR33542">
    <property type="entry name" value="SIROHYDROCHLORIN FERROCHELATASE, CHLOROPLASTIC"/>
    <property type="match status" value="1"/>
</dbReference>
<evidence type="ECO:0000313" key="5">
    <source>
        <dbReference type="EMBL" id="CAD8940316.1"/>
    </source>
</evidence>
<dbReference type="SUPFAM" id="SSF53800">
    <property type="entry name" value="Chelatase"/>
    <property type="match status" value="1"/>
</dbReference>
<feature type="region of interest" description="Disordered" evidence="3">
    <location>
        <begin position="152"/>
        <end position="199"/>
    </location>
</feature>
<feature type="chain" id="PRO_5036191902" description="Sirohydrochlorin cobaltochelatase" evidence="4">
    <location>
        <begin position="22"/>
        <end position="327"/>
    </location>
</feature>
<feature type="region of interest" description="Disordered" evidence="3">
    <location>
        <begin position="67"/>
        <end position="95"/>
    </location>
</feature>
<keyword evidence="4" id="KW-0732">Signal</keyword>
<protein>
    <recommendedName>
        <fullName evidence="7">Sirohydrochlorin cobaltochelatase</fullName>
    </recommendedName>
</protein>
<keyword evidence="1" id="KW-0479">Metal-binding</keyword>
<evidence type="ECO:0000313" key="6">
    <source>
        <dbReference type="EMBL" id="CAD8940318.1"/>
    </source>
</evidence>
<evidence type="ECO:0000256" key="1">
    <source>
        <dbReference type="ARBA" id="ARBA00022723"/>
    </source>
</evidence>
<proteinExistence type="predicted"/>
<dbReference type="AlphaFoldDB" id="A0A6U1RK66"/>
<organism evidence="6">
    <name type="scientific">Cyclophora tenuis</name>
    <name type="common">Marine diatom</name>
    <dbReference type="NCBI Taxonomy" id="216820"/>
    <lineage>
        <taxon>Eukaryota</taxon>
        <taxon>Sar</taxon>
        <taxon>Stramenopiles</taxon>
        <taxon>Ochrophyta</taxon>
        <taxon>Bacillariophyta</taxon>
        <taxon>Fragilariophyceae</taxon>
        <taxon>Fragilariophycidae</taxon>
        <taxon>Cyclophorales</taxon>
        <taxon>Cyclophoraceae</taxon>
        <taxon>Cyclophora</taxon>
    </lineage>
</organism>
<dbReference type="Pfam" id="PF01903">
    <property type="entry name" value="CbiX"/>
    <property type="match status" value="1"/>
</dbReference>
<evidence type="ECO:0008006" key="7">
    <source>
        <dbReference type="Google" id="ProtNLM"/>
    </source>
</evidence>
<evidence type="ECO:0000256" key="4">
    <source>
        <dbReference type="SAM" id="SignalP"/>
    </source>
</evidence>